<protein>
    <submittedName>
        <fullName evidence="1">Uncharacterized protein</fullName>
    </submittedName>
</protein>
<name>A0A8D8T835_9HEMI</name>
<evidence type="ECO:0000313" key="1">
    <source>
        <dbReference type="EMBL" id="CAG6683736.1"/>
    </source>
</evidence>
<dbReference type="EMBL" id="HBUF01264293">
    <property type="protein sequence ID" value="CAG6683736.1"/>
    <property type="molecule type" value="Transcribed_RNA"/>
</dbReference>
<reference evidence="1" key="1">
    <citation type="submission" date="2021-05" db="EMBL/GenBank/DDBJ databases">
        <authorList>
            <person name="Alioto T."/>
            <person name="Alioto T."/>
            <person name="Gomez Garrido J."/>
        </authorList>
    </citation>
    <scope>NUCLEOTIDE SEQUENCE</scope>
</reference>
<accession>A0A8D8T835</accession>
<proteinExistence type="predicted"/>
<sequence length="136" mass="15479">MTGEIMMQSNPNCRPVCQIQFLGRTDILVPTFHAKCVVLPIVDDYKLIWMFLKLTLYKLQINRYCKITNFNQIISDSQSTFVLQTTHSVPSVRRRFSMNPSICSVTLSIVNLLLDPTVRTGRCAVSVITILSLPRT</sequence>
<organism evidence="1">
    <name type="scientific">Cacopsylla melanoneura</name>
    <dbReference type="NCBI Taxonomy" id="428564"/>
    <lineage>
        <taxon>Eukaryota</taxon>
        <taxon>Metazoa</taxon>
        <taxon>Ecdysozoa</taxon>
        <taxon>Arthropoda</taxon>
        <taxon>Hexapoda</taxon>
        <taxon>Insecta</taxon>
        <taxon>Pterygota</taxon>
        <taxon>Neoptera</taxon>
        <taxon>Paraneoptera</taxon>
        <taxon>Hemiptera</taxon>
        <taxon>Sternorrhyncha</taxon>
        <taxon>Psylloidea</taxon>
        <taxon>Psyllidae</taxon>
        <taxon>Psyllinae</taxon>
        <taxon>Cacopsylla</taxon>
    </lineage>
</organism>
<dbReference type="AlphaFoldDB" id="A0A8D8T835"/>